<keyword evidence="8" id="KW-1185">Reference proteome</keyword>
<evidence type="ECO:0000256" key="2">
    <source>
        <dbReference type="ARBA" id="ARBA00022692"/>
    </source>
</evidence>
<dbReference type="EMBL" id="RQTK01001523">
    <property type="protein sequence ID" value="RUS69975.1"/>
    <property type="molecule type" value="Genomic_DNA"/>
</dbReference>
<organism evidence="7 8">
    <name type="scientific">Elysia chlorotica</name>
    <name type="common">Eastern emerald elysia</name>
    <name type="synonym">Sea slug</name>
    <dbReference type="NCBI Taxonomy" id="188477"/>
    <lineage>
        <taxon>Eukaryota</taxon>
        <taxon>Metazoa</taxon>
        <taxon>Spiralia</taxon>
        <taxon>Lophotrochozoa</taxon>
        <taxon>Mollusca</taxon>
        <taxon>Gastropoda</taxon>
        <taxon>Heterobranchia</taxon>
        <taxon>Euthyneura</taxon>
        <taxon>Panpulmonata</taxon>
        <taxon>Sacoglossa</taxon>
        <taxon>Placobranchoidea</taxon>
        <taxon>Plakobranchidae</taxon>
        <taxon>Elysia</taxon>
    </lineage>
</organism>
<dbReference type="SUPFAM" id="SSF103473">
    <property type="entry name" value="MFS general substrate transporter"/>
    <property type="match status" value="1"/>
</dbReference>
<dbReference type="Pfam" id="PF07690">
    <property type="entry name" value="MFS_1"/>
    <property type="match status" value="1"/>
</dbReference>
<dbReference type="OrthoDB" id="6160692at2759"/>
<evidence type="ECO:0000256" key="5">
    <source>
        <dbReference type="SAM" id="Phobius"/>
    </source>
</evidence>
<feature type="transmembrane region" description="Helical" evidence="5">
    <location>
        <begin position="41"/>
        <end position="61"/>
    </location>
</feature>
<gene>
    <name evidence="7" type="ORF">EGW08_022261</name>
</gene>
<feature type="transmembrane region" description="Helical" evidence="5">
    <location>
        <begin position="224"/>
        <end position="245"/>
    </location>
</feature>
<dbReference type="STRING" id="188477.A0A3S1H0V7"/>
<feature type="transmembrane region" description="Helical" evidence="5">
    <location>
        <begin position="163"/>
        <end position="182"/>
    </location>
</feature>
<feature type="transmembrane region" description="Helical" evidence="5">
    <location>
        <begin position="257"/>
        <end position="280"/>
    </location>
</feature>
<dbReference type="AlphaFoldDB" id="A0A3S1H0V7"/>
<evidence type="ECO:0000313" key="8">
    <source>
        <dbReference type="Proteomes" id="UP000271974"/>
    </source>
</evidence>
<name>A0A3S1H0V7_ELYCH</name>
<dbReference type="GO" id="GO:0016020">
    <property type="term" value="C:membrane"/>
    <property type="evidence" value="ECO:0007669"/>
    <property type="project" value="UniProtKB-SubCell"/>
</dbReference>
<dbReference type="PROSITE" id="PS50850">
    <property type="entry name" value="MFS"/>
    <property type="match status" value="1"/>
</dbReference>
<dbReference type="PANTHER" id="PTHR11662">
    <property type="entry name" value="SOLUTE CARRIER FAMILY 17"/>
    <property type="match status" value="1"/>
</dbReference>
<protein>
    <recommendedName>
        <fullName evidence="6">Major facilitator superfamily (MFS) profile domain-containing protein</fullName>
    </recommendedName>
</protein>
<feature type="transmembrane region" description="Helical" evidence="5">
    <location>
        <begin position="136"/>
        <end position="156"/>
    </location>
</feature>
<keyword evidence="3 5" id="KW-1133">Transmembrane helix</keyword>
<accession>A0A3S1H0V7</accession>
<feature type="non-terminal residue" evidence="7">
    <location>
        <position position="308"/>
    </location>
</feature>
<keyword evidence="2 5" id="KW-0812">Transmembrane</keyword>
<dbReference type="Proteomes" id="UP000271974">
    <property type="component" value="Unassembled WGS sequence"/>
</dbReference>
<keyword evidence="4 5" id="KW-0472">Membrane</keyword>
<evidence type="ECO:0000256" key="3">
    <source>
        <dbReference type="ARBA" id="ARBA00022989"/>
    </source>
</evidence>
<feature type="domain" description="Major facilitator superfamily (MFS) profile" evidence="6">
    <location>
        <begin position="80"/>
        <end position="308"/>
    </location>
</feature>
<dbReference type="GO" id="GO:0006820">
    <property type="term" value="P:monoatomic anion transport"/>
    <property type="evidence" value="ECO:0007669"/>
    <property type="project" value="TreeGrafter"/>
</dbReference>
<comment type="subcellular location">
    <subcellularLocation>
        <location evidence="1">Membrane</location>
        <topology evidence="1">Multi-pass membrane protein</topology>
    </subcellularLocation>
</comment>
<sequence>MTYSDKEQTRTLHQIDEMDNMHVTTSEKPEKSEKLSMREHLCSWRGVTYFLLHFTFIAWCIPRSATSMAFVCANSRREGVLRMLNASASADSPDEEYGHLDLGENSSSRYNFSGAQLDTFRHVLADLNWSSDTQGLVLAAPLVLSFVGPVLSDLVTRRTGTRLMFSVVQLFNGAVMAASPSLARSSPYLLMAAHIVLGLTINLNFPIIATLLTRWTPLKQKLVVASLVYTGPTMGGVVTSLLNGYLCAVPVDNGWPFLFYTAAALHVLYALAWYVCIGEFPETHRFISRKEADYIVTRRASLSTEGQS</sequence>
<dbReference type="GO" id="GO:0022857">
    <property type="term" value="F:transmembrane transporter activity"/>
    <property type="evidence" value="ECO:0007669"/>
    <property type="project" value="InterPro"/>
</dbReference>
<dbReference type="Gene3D" id="1.20.1250.20">
    <property type="entry name" value="MFS general substrate transporter like domains"/>
    <property type="match status" value="1"/>
</dbReference>
<dbReference type="InterPro" id="IPR050382">
    <property type="entry name" value="MFS_Na/Anion_cotransporter"/>
</dbReference>
<evidence type="ECO:0000256" key="4">
    <source>
        <dbReference type="ARBA" id="ARBA00023136"/>
    </source>
</evidence>
<evidence type="ECO:0000259" key="6">
    <source>
        <dbReference type="PROSITE" id="PS50850"/>
    </source>
</evidence>
<evidence type="ECO:0000256" key="1">
    <source>
        <dbReference type="ARBA" id="ARBA00004141"/>
    </source>
</evidence>
<evidence type="ECO:0000313" key="7">
    <source>
        <dbReference type="EMBL" id="RUS69975.1"/>
    </source>
</evidence>
<comment type="caution">
    <text evidence="7">The sequence shown here is derived from an EMBL/GenBank/DDBJ whole genome shotgun (WGS) entry which is preliminary data.</text>
</comment>
<dbReference type="InterPro" id="IPR020846">
    <property type="entry name" value="MFS_dom"/>
</dbReference>
<dbReference type="PANTHER" id="PTHR11662:SF399">
    <property type="entry name" value="FI19708P1-RELATED"/>
    <property type="match status" value="1"/>
</dbReference>
<reference evidence="7 8" key="1">
    <citation type="submission" date="2019-01" db="EMBL/GenBank/DDBJ databases">
        <title>A draft genome assembly of the solar-powered sea slug Elysia chlorotica.</title>
        <authorList>
            <person name="Cai H."/>
            <person name="Li Q."/>
            <person name="Fang X."/>
            <person name="Li J."/>
            <person name="Curtis N.E."/>
            <person name="Altenburger A."/>
            <person name="Shibata T."/>
            <person name="Feng M."/>
            <person name="Maeda T."/>
            <person name="Schwartz J.A."/>
            <person name="Shigenobu S."/>
            <person name="Lundholm N."/>
            <person name="Nishiyama T."/>
            <person name="Yang H."/>
            <person name="Hasebe M."/>
            <person name="Li S."/>
            <person name="Pierce S.K."/>
            <person name="Wang J."/>
        </authorList>
    </citation>
    <scope>NUCLEOTIDE SEQUENCE [LARGE SCALE GENOMIC DNA]</scope>
    <source>
        <strain evidence="7">EC2010</strain>
        <tissue evidence="7">Whole organism of an adult</tissue>
    </source>
</reference>
<dbReference type="InterPro" id="IPR011701">
    <property type="entry name" value="MFS"/>
</dbReference>
<feature type="transmembrane region" description="Helical" evidence="5">
    <location>
        <begin position="188"/>
        <end position="212"/>
    </location>
</feature>
<proteinExistence type="predicted"/>
<dbReference type="InterPro" id="IPR036259">
    <property type="entry name" value="MFS_trans_sf"/>
</dbReference>